<proteinExistence type="predicted"/>
<feature type="chain" id="PRO_5038666309" description="Secreted protein" evidence="1">
    <location>
        <begin position="22"/>
        <end position="74"/>
    </location>
</feature>
<dbReference type="RefSeq" id="WP_077080975.1">
    <property type="nucleotide sequence ID" value="NZ_FUEZ01000004.1"/>
</dbReference>
<sequence length="74" mass="7088">MKSLNKLTITTFGGATALAFAVGFGGIAAMPVDTTPAPPAHTSSNAAAAPTTAGSTNAAVHQATLVGCISGLDC</sequence>
<protein>
    <recommendedName>
        <fullName evidence="4">Secreted protein</fullName>
    </recommendedName>
</protein>
<evidence type="ECO:0008006" key="4">
    <source>
        <dbReference type="Google" id="ProtNLM"/>
    </source>
</evidence>
<gene>
    <name evidence="2" type="ORF">MNAB215_4773</name>
</gene>
<dbReference type="Proteomes" id="UP000240424">
    <property type="component" value="Unassembled WGS sequence"/>
</dbReference>
<reference evidence="2 3" key="1">
    <citation type="submission" date="2017-01" db="EMBL/GenBank/DDBJ databases">
        <authorList>
            <consortium name="Urmite Genomes"/>
        </authorList>
    </citation>
    <scope>NUCLEOTIDE SEQUENCE [LARGE SCALE GENOMIC DNA]</scope>
    <source>
        <strain evidence="2 3">AB215</strain>
    </source>
</reference>
<evidence type="ECO:0000256" key="1">
    <source>
        <dbReference type="SAM" id="SignalP"/>
    </source>
</evidence>
<evidence type="ECO:0000313" key="3">
    <source>
        <dbReference type="Proteomes" id="UP000240424"/>
    </source>
</evidence>
<evidence type="ECO:0000313" key="2">
    <source>
        <dbReference type="EMBL" id="SPM42553.1"/>
    </source>
</evidence>
<feature type="signal peptide" evidence="1">
    <location>
        <begin position="1"/>
        <end position="21"/>
    </location>
</feature>
<dbReference type="AlphaFoldDB" id="A0A2U3PFR2"/>
<keyword evidence="1" id="KW-0732">Signal</keyword>
<keyword evidence="3" id="KW-1185">Reference proteome</keyword>
<organism evidence="2 3">
    <name type="scientific">Mycobacterium numidiamassiliense</name>
    <dbReference type="NCBI Taxonomy" id="1841861"/>
    <lineage>
        <taxon>Bacteria</taxon>
        <taxon>Bacillati</taxon>
        <taxon>Actinomycetota</taxon>
        <taxon>Actinomycetes</taxon>
        <taxon>Mycobacteriales</taxon>
        <taxon>Mycobacteriaceae</taxon>
        <taxon>Mycobacterium</taxon>
    </lineage>
</organism>
<name>A0A2U3PFR2_9MYCO</name>
<accession>A0A2U3PFR2</accession>
<dbReference type="EMBL" id="FUEZ01000004">
    <property type="protein sequence ID" value="SPM42553.1"/>
    <property type="molecule type" value="Genomic_DNA"/>
</dbReference>